<comment type="similarity">
    <text evidence="2">Belongs to the CENP-C/MIF2 family.</text>
</comment>
<dbReference type="InterPro" id="IPR011051">
    <property type="entry name" value="RmlC_Cupin_sf"/>
</dbReference>
<dbReference type="FunFam" id="2.60.120.10:FF:000033">
    <property type="entry name" value="Centromere protein C 1"/>
    <property type="match status" value="1"/>
</dbReference>
<evidence type="ECO:0000256" key="5">
    <source>
        <dbReference type="ARBA" id="ARBA00057947"/>
    </source>
</evidence>
<name>A0AAN5YLQ5_ASPLE</name>
<evidence type="ECO:0000256" key="3">
    <source>
        <dbReference type="ARBA" id="ARBA00023125"/>
    </source>
</evidence>
<dbReference type="Gene3D" id="2.60.120.10">
    <property type="entry name" value="Jelly Rolls"/>
    <property type="match status" value="1"/>
</dbReference>
<keyword evidence="3" id="KW-0238">DNA-binding</keyword>
<feature type="compositionally biased region" description="Acidic residues" evidence="7">
    <location>
        <begin position="436"/>
        <end position="447"/>
    </location>
</feature>
<dbReference type="CDD" id="cd06993">
    <property type="entry name" value="cupin_CENP-C_C"/>
    <property type="match status" value="1"/>
</dbReference>
<evidence type="ECO:0000256" key="6">
    <source>
        <dbReference type="ARBA" id="ARBA00075033"/>
    </source>
</evidence>
<dbReference type="PANTHER" id="PTHR16684:SF11">
    <property type="entry name" value="CENTROMERE PROTEIN C"/>
    <property type="match status" value="1"/>
</dbReference>
<feature type="compositionally biased region" description="Basic residues" evidence="7">
    <location>
        <begin position="619"/>
        <end position="632"/>
    </location>
</feature>
<evidence type="ECO:0000259" key="9">
    <source>
        <dbReference type="Pfam" id="PF15624"/>
    </source>
</evidence>
<feature type="domain" description="Mif2/CENP-C cupin" evidence="8">
    <location>
        <begin position="496"/>
        <end position="580"/>
    </location>
</feature>
<feature type="region of interest" description="Disordered" evidence="7">
    <location>
        <begin position="587"/>
        <end position="632"/>
    </location>
</feature>
<comment type="subcellular location">
    <subcellularLocation>
        <location evidence="1">Nucleus</location>
    </subcellularLocation>
</comment>
<dbReference type="GO" id="GO:0005634">
    <property type="term" value="C:nucleus"/>
    <property type="evidence" value="ECO:0007669"/>
    <property type="project" value="UniProtKB-SubCell"/>
</dbReference>
<reference evidence="10" key="2">
    <citation type="submission" date="2020-04" db="EMBL/GenBank/DDBJ databases">
        <authorList>
            <person name="Santos R.A.C."/>
            <person name="Steenwyk J.L."/>
            <person name="Rivero-Menendez O."/>
            <person name="Mead M.E."/>
            <person name="Silva L.P."/>
            <person name="Bastos R.W."/>
            <person name="Alastruey-Izquierdo A."/>
            <person name="Goldman G.H."/>
            <person name="Rokas A."/>
        </authorList>
    </citation>
    <scope>NUCLEOTIDE SEQUENCE</scope>
    <source>
        <strain evidence="10">CNM-CM8927</strain>
    </source>
</reference>
<comment type="caution">
    <text evidence="10">The sequence shown here is derived from an EMBL/GenBank/DDBJ whole genome shotgun (WGS) entry which is preliminary data.</text>
</comment>
<feature type="compositionally biased region" description="Basic and acidic residues" evidence="7">
    <location>
        <begin position="331"/>
        <end position="340"/>
    </location>
</feature>
<dbReference type="GO" id="GO:0019237">
    <property type="term" value="F:centromeric DNA binding"/>
    <property type="evidence" value="ECO:0007669"/>
    <property type="project" value="InterPro"/>
</dbReference>
<evidence type="ECO:0000256" key="2">
    <source>
        <dbReference type="ARBA" id="ARBA00010291"/>
    </source>
</evidence>
<dbReference type="PANTHER" id="PTHR16684">
    <property type="entry name" value="CENTROMERE PROTEIN C"/>
    <property type="match status" value="1"/>
</dbReference>
<evidence type="ECO:0000313" key="10">
    <source>
        <dbReference type="EMBL" id="KAF4203864.1"/>
    </source>
</evidence>
<feature type="compositionally biased region" description="Polar residues" evidence="7">
    <location>
        <begin position="269"/>
        <end position="283"/>
    </location>
</feature>
<keyword evidence="4" id="KW-0539">Nucleus</keyword>
<comment type="function">
    <text evidence="5">Component of the kinetochore, a multiprotein complex that assembles on centromeric DNA and attaches chromosomes to spindle microtubules, mediating chromosome segregation and sister chromatid segregation during meiosis and mitosis. Component of the inner kinetochore constitutive centromere-associated network (CCAN), which serves as a structural platform for outer kinetochore assembly.</text>
</comment>
<gene>
    <name evidence="10" type="ORF">CNMCM8927_008247</name>
</gene>
<feature type="compositionally biased region" description="Polar residues" evidence="7">
    <location>
        <begin position="316"/>
        <end position="329"/>
    </location>
</feature>
<dbReference type="GO" id="GO:0000776">
    <property type="term" value="C:kinetochore"/>
    <property type="evidence" value="ECO:0007669"/>
    <property type="project" value="InterPro"/>
</dbReference>
<dbReference type="AlphaFoldDB" id="A0AAN5YLQ5"/>
<feature type="compositionally biased region" description="Basic and acidic residues" evidence="7">
    <location>
        <begin position="29"/>
        <end position="39"/>
    </location>
</feature>
<accession>A0AAN5YLQ5</accession>
<feature type="compositionally biased region" description="Polar residues" evidence="7">
    <location>
        <begin position="148"/>
        <end position="196"/>
    </location>
</feature>
<evidence type="ECO:0000256" key="4">
    <source>
        <dbReference type="ARBA" id="ARBA00023242"/>
    </source>
</evidence>
<dbReference type="Pfam" id="PF11699">
    <property type="entry name" value="CENP-C_C"/>
    <property type="match status" value="1"/>
</dbReference>
<dbReference type="Proteomes" id="UP000649114">
    <property type="component" value="Unassembled WGS sequence"/>
</dbReference>
<feature type="compositionally biased region" description="Basic and acidic residues" evidence="7">
    <location>
        <begin position="226"/>
        <end position="235"/>
    </location>
</feature>
<feature type="region of interest" description="Disordered" evidence="7">
    <location>
        <begin position="1"/>
        <end position="345"/>
    </location>
</feature>
<dbReference type="GO" id="GO:0051455">
    <property type="term" value="P:spindle attachment to meiosis I kinetochore"/>
    <property type="evidence" value="ECO:0007669"/>
    <property type="project" value="TreeGrafter"/>
</dbReference>
<evidence type="ECO:0000256" key="7">
    <source>
        <dbReference type="SAM" id="MobiDB-lite"/>
    </source>
</evidence>
<dbReference type="InterPro" id="IPR025974">
    <property type="entry name" value="Mif2/CENP-C_cupin"/>
</dbReference>
<dbReference type="InterPro" id="IPR014710">
    <property type="entry name" value="RmlC-like_jellyroll"/>
</dbReference>
<dbReference type="EMBL" id="JAAAPU010000070">
    <property type="protein sequence ID" value="KAF4203864.1"/>
    <property type="molecule type" value="Genomic_DNA"/>
</dbReference>
<dbReference type="Pfam" id="PF15624">
    <property type="entry name" value="Mif2_N"/>
    <property type="match status" value="1"/>
</dbReference>
<dbReference type="InterPro" id="IPR028929">
    <property type="entry name" value="Mif2_N"/>
</dbReference>
<sequence length="651" mass="71095">MAPRGPAKTRDYDYSNVGKAGRRTGVTLKEGKRDEHGMEEIDGIFSSPEKSPEAYGNNTTIGSDGMSMDEGNGLGPADFLSGTNGGRASFLPPPVARSPMKSGLSGSPRRTPGLRSSPSPQRDILSSSPSDGKGLGSAKGETRRDVSPLTNRSINAPSLNHVNGLRNNKGINKTAGTTVTVDFSDSDANSQMNGDENANAFEQMRNNYDNSFNAGDDSFAEDQQDESERVDRVDMDISSYTAAGSRKTERSRVVSKPKKLAQSEKTRAQEVTQQNETSEQGNVQKRKRPGRPPKSQRMNNDEDDAVGQRSSKKSKTASQTGRGLKSSGNPELDKVVENHVNRTGPLKGRSLYILKREIPTDGSATHTRSGRVSVRPLAYWKNERCVYGDGEAAEGQRYPLSTIKEIIRTEELEPEKRKVSKRRSSKKSKSRKSRDDDSDNEGDDYVDPWEKEGGVLHGYVRKWDPDTQAGSIDEEVLDIAYAPSGIETRDVKDSTFRFAKLLSSPFIGSGIVELPPGGVKKPKNSKKMHMVFYVCHGRVQVDISGVQFSAGKGCVFQVPRGNYYSFANTHGKDARLFFTQGCVPVENDQSSPGSASKPAVSTEDESTIQRGRPNGTGKGRPKGKQKAGRPTAKRVRSALSYFLLFFAVEML</sequence>
<dbReference type="GO" id="GO:0051382">
    <property type="term" value="P:kinetochore assembly"/>
    <property type="evidence" value="ECO:0007669"/>
    <property type="project" value="InterPro"/>
</dbReference>
<dbReference type="SUPFAM" id="SSF51182">
    <property type="entry name" value="RmlC-like cupins"/>
    <property type="match status" value="1"/>
</dbReference>
<feature type="compositionally biased region" description="Polar residues" evidence="7">
    <location>
        <begin position="204"/>
        <end position="213"/>
    </location>
</feature>
<feature type="region of interest" description="Disordered" evidence="7">
    <location>
        <begin position="413"/>
        <end position="449"/>
    </location>
</feature>
<evidence type="ECO:0000313" key="11">
    <source>
        <dbReference type="Proteomes" id="UP000649114"/>
    </source>
</evidence>
<organism evidence="10 11">
    <name type="scientific">Aspergillus lentulus</name>
    <dbReference type="NCBI Taxonomy" id="293939"/>
    <lineage>
        <taxon>Eukaryota</taxon>
        <taxon>Fungi</taxon>
        <taxon>Dikarya</taxon>
        <taxon>Ascomycota</taxon>
        <taxon>Pezizomycotina</taxon>
        <taxon>Eurotiomycetes</taxon>
        <taxon>Eurotiomycetidae</taxon>
        <taxon>Eurotiales</taxon>
        <taxon>Aspergillaceae</taxon>
        <taxon>Aspergillus</taxon>
        <taxon>Aspergillus subgen. Fumigati</taxon>
    </lineage>
</organism>
<dbReference type="GO" id="GO:0051315">
    <property type="term" value="P:attachment of mitotic spindle microtubules to kinetochore"/>
    <property type="evidence" value="ECO:0007669"/>
    <property type="project" value="TreeGrafter"/>
</dbReference>
<reference evidence="10" key="1">
    <citation type="journal article" date="2020" name="bioRxiv">
        <title>Genomic and phenotypic heterogeneity of clinical isolates of the human pathogens Aspergillus fumigatus, Aspergillus lentulus and Aspergillus fumigatiaffinis.</title>
        <authorList>
            <person name="dos Santos R.A.C."/>
            <person name="Steenwyk J.L."/>
            <person name="Rivero-Menendez O."/>
            <person name="Mead M.E."/>
            <person name="Silva L.P."/>
            <person name="Bastos R.W."/>
            <person name="Alastruey-Izquierdo A."/>
            <person name="Goldman G.H."/>
            <person name="Rokas A."/>
        </authorList>
    </citation>
    <scope>NUCLEOTIDE SEQUENCE</scope>
    <source>
        <strain evidence="10">CNM-CM8927</strain>
    </source>
</reference>
<evidence type="ECO:0000256" key="1">
    <source>
        <dbReference type="ARBA" id="ARBA00004123"/>
    </source>
</evidence>
<proteinExistence type="inferred from homology"/>
<feature type="domain" description="Mif2 N-terminal" evidence="9">
    <location>
        <begin position="14"/>
        <end position="133"/>
    </location>
</feature>
<feature type="compositionally biased region" description="Basic residues" evidence="7">
    <location>
        <begin position="418"/>
        <end position="432"/>
    </location>
</feature>
<protein>
    <recommendedName>
        <fullName evidence="6">CENP-C homolog</fullName>
    </recommendedName>
</protein>
<feature type="compositionally biased region" description="Polar residues" evidence="7">
    <location>
        <begin position="114"/>
        <end position="130"/>
    </location>
</feature>
<dbReference type="InterPro" id="IPR028386">
    <property type="entry name" value="CENP-C/Mif2/cnp3"/>
</dbReference>
<evidence type="ECO:0000259" key="8">
    <source>
        <dbReference type="Pfam" id="PF11699"/>
    </source>
</evidence>